<gene>
    <name evidence="8" type="ORF">SAMN05216326_10150</name>
</gene>
<dbReference type="RefSeq" id="WP_090654897.1">
    <property type="nucleotide sequence ID" value="NZ_FOIA01000001.1"/>
</dbReference>
<dbReference type="InterPro" id="IPR027379">
    <property type="entry name" value="CLS_N"/>
</dbReference>
<reference evidence="9" key="1">
    <citation type="submission" date="2016-10" db="EMBL/GenBank/DDBJ databases">
        <authorList>
            <person name="Varghese N."/>
            <person name="Submissions S."/>
        </authorList>
    </citation>
    <scope>NUCLEOTIDE SEQUENCE [LARGE SCALE GENOMIC DNA]</scope>
    <source>
        <strain evidence="9">Nm71</strain>
    </source>
</reference>
<sequence length="59" mass="6419">MGIEVGGFFGLILLILNVWAIVRVVQSAAGTGSKVLWIVLILLLPVFGLIMWFFFGPKG</sequence>
<keyword evidence="4 6" id="KW-1133">Transmembrane helix</keyword>
<keyword evidence="3 6" id="KW-0812">Transmembrane</keyword>
<evidence type="ECO:0000313" key="8">
    <source>
        <dbReference type="EMBL" id="SES63329.1"/>
    </source>
</evidence>
<evidence type="ECO:0000256" key="6">
    <source>
        <dbReference type="SAM" id="Phobius"/>
    </source>
</evidence>
<keyword evidence="9" id="KW-1185">Reference proteome</keyword>
<dbReference type="AlphaFoldDB" id="A0A1H9Y3M3"/>
<organism evidence="8 9">
    <name type="scientific">Nitrosomonas marina</name>
    <dbReference type="NCBI Taxonomy" id="917"/>
    <lineage>
        <taxon>Bacteria</taxon>
        <taxon>Pseudomonadati</taxon>
        <taxon>Pseudomonadota</taxon>
        <taxon>Betaproteobacteria</taxon>
        <taxon>Nitrosomonadales</taxon>
        <taxon>Nitrosomonadaceae</taxon>
        <taxon>Nitrosomonas</taxon>
    </lineage>
</organism>
<comment type="subcellular location">
    <subcellularLocation>
        <location evidence="1">Cell membrane</location>
        <topology evidence="1">Multi-pass membrane protein</topology>
    </subcellularLocation>
</comment>
<evidence type="ECO:0000256" key="4">
    <source>
        <dbReference type="ARBA" id="ARBA00022989"/>
    </source>
</evidence>
<dbReference type="EMBL" id="FOIA01000001">
    <property type="protein sequence ID" value="SES63329.1"/>
    <property type="molecule type" value="Genomic_DNA"/>
</dbReference>
<evidence type="ECO:0000256" key="5">
    <source>
        <dbReference type="ARBA" id="ARBA00023136"/>
    </source>
</evidence>
<evidence type="ECO:0000256" key="2">
    <source>
        <dbReference type="ARBA" id="ARBA00022475"/>
    </source>
</evidence>
<accession>A0A1H9Y3M3</accession>
<protein>
    <submittedName>
        <fullName evidence="8">Phospholipase_D-nuclease N-terminal</fullName>
    </submittedName>
</protein>
<proteinExistence type="predicted"/>
<evidence type="ECO:0000313" key="9">
    <source>
        <dbReference type="Proteomes" id="UP000199345"/>
    </source>
</evidence>
<evidence type="ECO:0000256" key="3">
    <source>
        <dbReference type="ARBA" id="ARBA00022692"/>
    </source>
</evidence>
<evidence type="ECO:0000259" key="7">
    <source>
        <dbReference type="Pfam" id="PF13396"/>
    </source>
</evidence>
<dbReference type="Pfam" id="PF13396">
    <property type="entry name" value="PLDc_N"/>
    <property type="match status" value="1"/>
</dbReference>
<name>A0A1H9Y3M3_9PROT</name>
<dbReference type="GO" id="GO:0005886">
    <property type="term" value="C:plasma membrane"/>
    <property type="evidence" value="ECO:0007669"/>
    <property type="project" value="UniProtKB-SubCell"/>
</dbReference>
<dbReference type="Proteomes" id="UP000199345">
    <property type="component" value="Unassembled WGS sequence"/>
</dbReference>
<evidence type="ECO:0000256" key="1">
    <source>
        <dbReference type="ARBA" id="ARBA00004651"/>
    </source>
</evidence>
<feature type="transmembrane region" description="Helical" evidence="6">
    <location>
        <begin position="36"/>
        <end position="55"/>
    </location>
</feature>
<keyword evidence="2" id="KW-1003">Cell membrane</keyword>
<keyword evidence="5 6" id="KW-0472">Membrane</keyword>
<feature type="domain" description="Cardiolipin synthase N-terminal" evidence="7">
    <location>
        <begin position="15"/>
        <end position="57"/>
    </location>
</feature>